<feature type="region of interest" description="Disordered" evidence="3">
    <location>
        <begin position="198"/>
        <end position="222"/>
    </location>
</feature>
<dbReference type="PANTHER" id="PTHR44329:SF253">
    <property type="entry name" value="KINASE SUPPRESSOR OF RAS 2"/>
    <property type="match status" value="1"/>
</dbReference>
<dbReference type="PROSITE" id="PS00479">
    <property type="entry name" value="ZF_DAG_PE_1"/>
    <property type="match status" value="1"/>
</dbReference>
<dbReference type="GO" id="GO:0046872">
    <property type="term" value="F:metal ion binding"/>
    <property type="evidence" value="ECO:0007669"/>
    <property type="project" value="UniProtKB-KW"/>
</dbReference>
<feature type="compositionally biased region" description="Basic residues" evidence="3">
    <location>
        <begin position="388"/>
        <end position="397"/>
    </location>
</feature>
<organism evidence="6 7">
    <name type="scientific">Geodia barretti</name>
    <name type="common">Barrett's horny sponge</name>
    <dbReference type="NCBI Taxonomy" id="519541"/>
    <lineage>
        <taxon>Eukaryota</taxon>
        <taxon>Metazoa</taxon>
        <taxon>Porifera</taxon>
        <taxon>Demospongiae</taxon>
        <taxon>Heteroscleromorpha</taxon>
        <taxon>Tetractinellida</taxon>
        <taxon>Astrophorina</taxon>
        <taxon>Geodiidae</taxon>
        <taxon>Geodia</taxon>
    </lineage>
</organism>
<dbReference type="SMART" id="SM00109">
    <property type="entry name" value="C1"/>
    <property type="match status" value="1"/>
</dbReference>
<proteinExistence type="predicted"/>
<dbReference type="PROSITE" id="PS50081">
    <property type="entry name" value="ZF_DAG_PE_2"/>
    <property type="match status" value="1"/>
</dbReference>
<feature type="compositionally biased region" description="Polar residues" evidence="3">
    <location>
        <begin position="307"/>
        <end position="322"/>
    </location>
</feature>
<keyword evidence="1" id="KW-0479">Metal-binding</keyword>
<evidence type="ECO:0000256" key="1">
    <source>
        <dbReference type="ARBA" id="ARBA00022723"/>
    </source>
</evidence>
<feature type="region of interest" description="Disordered" evidence="3">
    <location>
        <begin position="610"/>
        <end position="902"/>
    </location>
</feature>
<evidence type="ECO:0000313" key="6">
    <source>
        <dbReference type="EMBL" id="CAI8023231.1"/>
    </source>
</evidence>
<dbReference type="Proteomes" id="UP001174909">
    <property type="component" value="Unassembled WGS sequence"/>
</dbReference>
<feature type="region of interest" description="Disordered" evidence="3">
    <location>
        <begin position="515"/>
        <end position="540"/>
    </location>
</feature>
<dbReference type="InterPro" id="IPR051681">
    <property type="entry name" value="Ser/Thr_Kinases-Pseudokinases"/>
</dbReference>
<comment type="caution">
    <text evidence="6">The sequence shown here is derived from an EMBL/GenBank/DDBJ whole genome shotgun (WGS) entry which is preliminary data.</text>
</comment>
<keyword evidence="2" id="KW-0862">Zinc</keyword>
<feature type="region of interest" description="Disordered" evidence="3">
    <location>
        <begin position="261"/>
        <end position="433"/>
    </location>
</feature>
<feature type="compositionally biased region" description="Polar residues" evidence="3">
    <location>
        <begin position="370"/>
        <end position="386"/>
    </location>
</feature>
<evidence type="ECO:0000313" key="7">
    <source>
        <dbReference type="Proteomes" id="UP001174909"/>
    </source>
</evidence>
<feature type="compositionally biased region" description="Polar residues" evidence="3">
    <location>
        <begin position="864"/>
        <end position="876"/>
    </location>
</feature>
<dbReference type="Pfam" id="PF07714">
    <property type="entry name" value="PK_Tyr_Ser-Thr"/>
    <property type="match status" value="1"/>
</dbReference>
<feature type="compositionally biased region" description="Low complexity" evidence="3">
    <location>
        <begin position="723"/>
        <end position="732"/>
    </location>
</feature>
<dbReference type="Pfam" id="PF00130">
    <property type="entry name" value="C1_1"/>
    <property type="match status" value="1"/>
</dbReference>
<protein>
    <submittedName>
        <fullName evidence="6">Kinase suppressor of Ras 2</fullName>
    </submittedName>
</protein>
<keyword evidence="7" id="KW-1185">Reference proteome</keyword>
<dbReference type="GO" id="GO:0005524">
    <property type="term" value="F:ATP binding"/>
    <property type="evidence" value="ECO:0007669"/>
    <property type="project" value="InterPro"/>
</dbReference>
<dbReference type="SUPFAM" id="SSF56112">
    <property type="entry name" value="Protein kinase-like (PK-like)"/>
    <property type="match status" value="1"/>
</dbReference>
<dbReference type="Gene3D" id="3.30.60.20">
    <property type="match status" value="1"/>
</dbReference>
<dbReference type="PROSITE" id="PS50011">
    <property type="entry name" value="PROTEIN_KINASE_DOM"/>
    <property type="match status" value="1"/>
</dbReference>
<feature type="compositionally biased region" description="Polar residues" evidence="3">
    <location>
        <begin position="783"/>
        <end position="795"/>
    </location>
</feature>
<feature type="compositionally biased region" description="Basic residues" evidence="3">
    <location>
        <begin position="328"/>
        <end position="338"/>
    </location>
</feature>
<feature type="domain" description="Phorbol-ester/DAG-type" evidence="5">
    <location>
        <begin position="547"/>
        <end position="593"/>
    </location>
</feature>
<keyword evidence="6" id="KW-0418">Kinase</keyword>
<dbReference type="AlphaFoldDB" id="A0AA35WNC7"/>
<dbReference type="InterPro" id="IPR002219">
    <property type="entry name" value="PKC_DAG/PE"/>
</dbReference>
<evidence type="ECO:0000259" key="4">
    <source>
        <dbReference type="PROSITE" id="PS50011"/>
    </source>
</evidence>
<gene>
    <name evidence="6" type="ORF">GBAR_LOCUS13589</name>
</gene>
<reference evidence="6" key="1">
    <citation type="submission" date="2023-03" db="EMBL/GenBank/DDBJ databases">
        <authorList>
            <person name="Steffen K."/>
            <person name="Cardenas P."/>
        </authorList>
    </citation>
    <scope>NUCLEOTIDE SEQUENCE</scope>
</reference>
<feature type="compositionally biased region" description="Low complexity" evidence="3">
    <location>
        <begin position="286"/>
        <end position="299"/>
    </location>
</feature>
<keyword evidence="6" id="KW-0808">Transferase</keyword>
<accession>A0AA35WNC7</accession>
<feature type="compositionally biased region" description="Polar residues" evidence="3">
    <location>
        <begin position="422"/>
        <end position="433"/>
    </location>
</feature>
<feature type="compositionally biased region" description="Pro residues" evidence="3">
    <location>
        <begin position="733"/>
        <end position="747"/>
    </location>
</feature>
<sequence>MVKIKAGMSAESSDGEGEALLATVRDKLKIQQRLIDISARSLLSSRSSSADLSQSFESQSALEVQRENSSIQETRLIKFFSRQLLVKHMFVRRCHGNHCAAAEREIDDLIDLGLFLSVADLQPLSVQLLKQEQMSLDGLFSLPLGDLESLCERLGLSREEERKLKFYLTFLTSCYNQLEKEATEKGLSYERYYSSSSRLSSVSTPGSLDERQDSFSSIPSSAASLAPAGSVFTLLSPRPYSTTTVTSTPSLLSPALLPPSPCPPHFPNGGALHHSTPRPLTPTSQSPTLSRNTSLSSSLIFQDMEQQDNSDSAPRPTRSSAHSYLAQRHSHIRSHSNPHAHLIMEGAEPRRSSPGPPPDDVRSPSPPHRANSQSSVAMLGSPGSTQRRPNHHMRRPRPLAPGSTHMVGGEQLAPESPVLRSSAYSSSHYDYPVRSNSLTYSERRASSMSYQTHGHHHSVEGAGPHTHGAISASMVDLPAMNYAVSTEYLGDIDEYPLSSNTAKSQSVPKLTLLTISTEDKNGSTSVPTSPRSPGSYTPTGHMGHAIKHRFTAKTFPTPHLCTVCKKTMMLGVKCKHCHYRCHRGCADKAPHSCGLPPELMKFFRQQFHKKDPGGSFDAPSSTEPFARRPTITRGQTYDADTRETTEDEFIIPELSKEPAKGQYSPVMGRKKLHGSPAENGRRVLNQPSTTSLLEVPVPRPHHHGGYHSVSSSPSPSSSPPSSPSLTPSTPRSPRSPYPTGPAYPYPKIPDLTYTDDSENESLDEDQLRGRSLDEDHMRGRGFSGSQSPTSLVSKDSISDLDRMRSASPKGLRPPPQVVPAHSLPDLLLGHKSMENSEESSEGSDGTYSRHQAANKKASIVSAAESHTSTLINSYPSQPDDEDAYSESYDSSQGLPDDYPRKHRNSVVDEWNISPVEVKIVERVGRGPLGEVFQGYWHGQVAIKKFFLDENCYKRQLHKLREEVSILKKTRHHNLALFMGASLTPPDIAIITSFCRGTTLHKHLHIWGDTFSVEKTVNIMKQIATGMGYLHARGILHKGLHTRNVFLDKEKVVITDTGLSSVSDSLCLPRQKPQRFIVIPRTKLNYMAPELMREIRCCPPVLKSGDIYHYSEKTDIYAFGTVFYEMLTRRYPCPSHDSTGFPIDITMVIYQVGRGRRQDIPLRDAPKRIKDLVWDCWQHDSRKRPPFSTLWDILSKVLRKKTPIGRSPSVPTALSRSSEDLLKLSSHLN</sequence>
<dbReference type="InterPro" id="IPR046349">
    <property type="entry name" value="C1-like_sf"/>
</dbReference>
<feature type="domain" description="Protein kinase" evidence="4">
    <location>
        <begin position="917"/>
        <end position="1197"/>
    </location>
</feature>
<dbReference type="InterPro" id="IPR011009">
    <property type="entry name" value="Kinase-like_dom_sf"/>
</dbReference>
<evidence type="ECO:0000256" key="3">
    <source>
        <dbReference type="SAM" id="MobiDB-lite"/>
    </source>
</evidence>
<evidence type="ECO:0000259" key="5">
    <source>
        <dbReference type="PROSITE" id="PS50081"/>
    </source>
</evidence>
<feature type="compositionally biased region" description="Acidic residues" evidence="3">
    <location>
        <begin position="753"/>
        <end position="764"/>
    </location>
</feature>
<feature type="compositionally biased region" description="Polar residues" evidence="3">
    <location>
        <begin position="515"/>
        <end position="538"/>
    </location>
</feature>
<dbReference type="InterPro" id="IPR000719">
    <property type="entry name" value="Prot_kinase_dom"/>
</dbReference>
<name>A0AA35WNC7_GEOBA</name>
<dbReference type="Gene3D" id="1.10.510.10">
    <property type="entry name" value="Transferase(Phosphotransferase) domain 1"/>
    <property type="match status" value="1"/>
</dbReference>
<dbReference type="SUPFAM" id="SSF57889">
    <property type="entry name" value="Cysteine-rich domain"/>
    <property type="match status" value="1"/>
</dbReference>
<dbReference type="GO" id="GO:0004674">
    <property type="term" value="F:protein serine/threonine kinase activity"/>
    <property type="evidence" value="ECO:0007669"/>
    <property type="project" value="TreeGrafter"/>
</dbReference>
<dbReference type="EMBL" id="CASHTH010002001">
    <property type="protein sequence ID" value="CAI8023231.1"/>
    <property type="molecule type" value="Genomic_DNA"/>
</dbReference>
<dbReference type="PANTHER" id="PTHR44329">
    <property type="entry name" value="SERINE/THREONINE-PROTEIN KINASE TNNI3K-RELATED"/>
    <property type="match status" value="1"/>
</dbReference>
<feature type="compositionally biased region" description="Basic and acidic residues" evidence="3">
    <location>
        <begin position="765"/>
        <end position="778"/>
    </location>
</feature>
<dbReference type="Gene3D" id="3.30.200.20">
    <property type="entry name" value="Phosphorylase Kinase, domain 1"/>
    <property type="match status" value="1"/>
</dbReference>
<dbReference type="CDD" id="cd20812">
    <property type="entry name" value="C1_KSR"/>
    <property type="match status" value="1"/>
</dbReference>
<dbReference type="InterPro" id="IPR001245">
    <property type="entry name" value="Ser-Thr/Tyr_kinase_cat_dom"/>
</dbReference>
<evidence type="ECO:0000256" key="2">
    <source>
        <dbReference type="ARBA" id="ARBA00022833"/>
    </source>
</evidence>